<evidence type="ECO:0000313" key="1">
    <source>
        <dbReference type="EMBL" id="KAF3135778.1"/>
    </source>
</evidence>
<organism evidence="1 2">
    <name type="scientific">Orbilia oligospora</name>
    <name type="common">Nematode-trapping fungus</name>
    <name type="synonym">Arthrobotrys oligospora</name>
    <dbReference type="NCBI Taxonomy" id="2813651"/>
    <lineage>
        <taxon>Eukaryota</taxon>
        <taxon>Fungi</taxon>
        <taxon>Dikarya</taxon>
        <taxon>Ascomycota</taxon>
        <taxon>Pezizomycotina</taxon>
        <taxon>Orbiliomycetes</taxon>
        <taxon>Orbiliales</taxon>
        <taxon>Orbiliaceae</taxon>
        <taxon>Orbilia</taxon>
    </lineage>
</organism>
<sequence length="94" mass="10271">MAACRGGLGWHGMAETGRRYSGEFSPALLENFIAPNFASSDPTDVLEVGSSLITVIKSFVISDSQNVDESRGVIPSDLFIDGRYSITRSIKWDR</sequence>
<dbReference type="EMBL" id="WIQZ01000031">
    <property type="protein sequence ID" value="KAF3135778.1"/>
    <property type="molecule type" value="Genomic_DNA"/>
</dbReference>
<comment type="caution">
    <text evidence="1">The sequence shown here is derived from an EMBL/GenBank/DDBJ whole genome shotgun (WGS) entry which is preliminary data.</text>
</comment>
<name>A0A7C8P6P0_ORBOL</name>
<evidence type="ECO:0000313" key="2">
    <source>
        <dbReference type="Proteomes" id="UP000480548"/>
    </source>
</evidence>
<reference evidence="1 2" key="1">
    <citation type="submission" date="2019-06" db="EMBL/GenBank/DDBJ databases">
        <authorList>
            <person name="Palmer J.M."/>
        </authorList>
    </citation>
    <scope>NUCLEOTIDE SEQUENCE [LARGE SCALE GENOMIC DNA]</scope>
    <source>
        <strain evidence="1 2">TWF703</strain>
    </source>
</reference>
<accession>A0A7C8P6P0</accession>
<protein>
    <submittedName>
        <fullName evidence="1">Uncharacterized protein</fullName>
    </submittedName>
</protein>
<dbReference type="Proteomes" id="UP000480548">
    <property type="component" value="Unassembled WGS sequence"/>
</dbReference>
<proteinExistence type="predicted"/>
<gene>
    <name evidence="1" type="ORF">TWF703_005873</name>
</gene>
<dbReference type="AlphaFoldDB" id="A0A7C8P6P0"/>